<keyword evidence="2" id="KW-0347">Helicase</keyword>
<protein>
    <recommendedName>
        <fullName evidence="4">ATP-dependent RNA helicase DHX29 DSRM-like domain-containing protein</fullName>
    </recommendedName>
</protein>
<evidence type="ECO:0000313" key="5">
    <source>
        <dbReference type="EMBL" id="KZT55352.1"/>
    </source>
</evidence>
<evidence type="ECO:0000259" key="4">
    <source>
        <dbReference type="Pfam" id="PF24385"/>
    </source>
</evidence>
<proteinExistence type="predicted"/>
<dbReference type="GO" id="GO:0016787">
    <property type="term" value="F:hydrolase activity"/>
    <property type="evidence" value="ECO:0007669"/>
    <property type="project" value="UniProtKB-KW"/>
</dbReference>
<keyword evidence="2" id="KW-0547">Nucleotide-binding</keyword>
<reference evidence="5 6" key="1">
    <citation type="journal article" date="2016" name="Mol. Biol. Evol.">
        <title>Comparative Genomics of Early-Diverging Mushroom-Forming Fungi Provides Insights into the Origins of Lignocellulose Decay Capabilities.</title>
        <authorList>
            <person name="Nagy L.G."/>
            <person name="Riley R."/>
            <person name="Tritt A."/>
            <person name="Adam C."/>
            <person name="Daum C."/>
            <person name="Floudas D."/>
            <person name="Sun H."/>
            <person name="Yadav J.S."/>
            <person name="Pangilinan J."/>
            <person name="Larsson K.H."/>
            <person name="Matsuura K."/>
            <person name="Barry K."/>
            <person name="Labutti K."/>
            <person name="Kuo R."/>
            <person name="Ohm R.A."/>
            <person name="Bhattacharya S.S."/>
            <person name="Shirouzu T."/>
            <person name="Yoshinaga Y."/>
            <person name="Martin F.M."/>
            <person name="Grigoriev I.V."/>
            <person name="Hibbett D.S."/>
        </authorList>
    </citation>
    <scope>NUCLEOTIDE SEQUENCE [LARGE SCALE GENOMIC DNA]</scope>
    <source>
        <strain evidence="5 6">HHB12733</strain>
    </source>
</reference>
<feature type="domain" description="ATP-dependent RNA helicase DHX29 DSRM-like" evidence="4">
    <location>
        <begin position="46"/>
        <end position="120"/>
    </location>
</feature>
<dbReference type="GO" id="GO:0004386">
    <property type="term" value="F:helicase activity"/>
    <property type="evidence" value="ECO:0007669"/>
    <property type="project" value="UniProtKB-KW"/>
</dbReference>
<dbReference type="EMBL" id="KV423996">
    <property type="protein sequence ID" value="KZT55352.1"/>
    <property type="molecule type" value="Genomic_DNA"/>
</dbReference>
<evidence type="ECO:0000313" key="6">
    <source>
        <dbReference type="Proteomes" id="UP000076842"/>
    </source>
</evidence>
<dbReference type="STRING" id="1353952.A0A165EQV2"/>
<feature type="compositionally biased region" description="Pro residues" evidence="3">
    <location>
        <begin position="20"/>
        <end position="42"/>
    </location>
</feature>
<feature type="region of interest" description="Disordered" evidence="3">
    <location>
        <begin position="1"/>
        <end position="44"/>
    </location>
</feature>
<keyword evidence="6" id="KW-1185">Reference proteome</keyword>
<dbReference type="Proteomes" id="UP000076842">
    <property type="component" value="Unassembled WGS sequence"/>
</dbReference>
<sequence>MPPQKYIVKSGNAGSSSKPSPLPSKAPVDPPKPSDAPPPLFPPGVKTPLALLYERCQKNGWEKPFVDPKQDKTGTFDCFITARKRNIRDSGRMDRVGCIRILRRRLHKTAQDAKHWGATYG</sequence>
<accession>A0A165EQV2</accession>
<dbReference type="InParanoid" id="A0A165EQV2"/>
<keyword evidence="2" id="KW-0067">ATP-binding</keyword>
<keyword evidence="1" id="KW-0378">Hydrolase</keyword>
<evidence type="ECO:0000256" key="2">
    <source>
        <dbReference type="ARBA" id="ARBA00022806"/>
    </source>
</evidence>
<gene>
    <name evidence="5" type="ORF">CALCODRAFT_498692</name>
</gene>
<dbReference type="AlphaFoldDB" id="A0A165EQV2"/>
<organism evidence="5 6">
    <name type="scientific">Calocera cornea HHB12733</name>
    <dbReference type="NCBI Taxonomy" id="1353952"/>
    <lineage>
        <taxon>Eukaryota</taxon>
        <taxon>Fungi</taxon>
        <taxon>Dikarya</taxon>
        <taxon>Basidiomycota</taxon>
        <taxon>Agaricomycotina</taxon>
        <taxon>Dacrymycetes</taxon>
        <taxon>Dacrymycetales</taxon>
        <taxon>Dacrymycetaceae</taxon>
        <taxon>Calocera</taxon>
    </lineage>
</organism>
<evidence type="ECO:0000256" key="1">
    <source>
        <dbReference type="ARBA" id="ARBA00022801"/>
    </source>
</evidence>
<dbReference type="OrthoDB" id="5600252at2759"/>
<name>A0A165EQV2_9BASI</name>
<evidence type="ECO:0000256" key="3">
    <source>
        <dbReference type="SAM" id="MobiDB-lite"/>
    </source>
</evidence>
<dbReference type="Pfam" id="PF24385">
    <property type="entry name" value="DSRM_DHX29"/>
    <property type="match status" value="1"/>
</dbReference>
<dbReference type="InterPro" id="IPR056328">
    <property type="entry name" value="DSRM_DHX29"/>
</dbReference>